<keyword evidence="2" id="KW-1185">Reference proteome</keyword>
<gene>
    <name evidence="1" type="ORF">MENTE1834_LOCUS38530</name>
</gene>
<dbReference type="Proteomes" id="UP001497535">
    <property type="component" value="Unassembled WGS sequence"/>
</dbReference>
<dbReference type="EMBL" id="CAVMJV010000083">
    <property type="protein sequence ID" value="CAK5090729.1"/>
    <property type="molecule type" value="Genomic_DNA"/>
</dbReference>
<reference evidence="1" key="1">
    <citation type="submission" date="2023-11" db="EMBL/GenBank/DDBJ databases">
        <authorList>
            <person name="Poullet M."/>
        </authorList>
    </citation>
    <scope>NUCLEOTIDE SEQUENCE</scope>
    <source>
        <strain evidence="1">E1834</strain>
    </source>
</reference>
<organism evidence="1 2">
    <name type="scientific">Meloidogyne enterolobii</name>
    <name type="common">Root-knot nematode worm</name>
    <name type="synonym">Meloidogyne mayaguensis</name>
    <dbReference type="NCBI Taxonomy" id="390850"/>
    <lineage>
        <taxon>Eukaryota</taxon>
        <taxon>Metazoa</taxon>
        <taxon>Ecdysozoa</taxon>
        <taxon>Nematoda</taxon>
        <taxon>Chromadorea</taxon>
        <taxon>Rhabditida</taxon>
        <taxon>Tylenchina</taxon>
        <taxon>Tylenchomorpha</taxon>
        <taxon>Tylenchoidea</taxon>
        <taxon>Meloidogynidae</taxon>
        <taxon>Meloidogyninae</taxon>
        <taxon>Meloidogyne</taxon>
    </lineage>
</organism>
<proteinExistence type="predicted"/>
<name>A0ACB1AHG9_MELEN</name>
<sequence>MTRIVLEEIAQCEEMMEKNKDVKKGKRARYFQKFCGCLGPSTSYDEHSSGGHSPPPKHPKTPEDLINLVIECKVFIRDLHSEGAEGSLIDIFSFMDSDPNMNDLKNIFELSKIQTEKLDQAIYKRIYEEHKEGIKNKHAVVQGAGPVGLYATYKLFMGNFLFLKSSGLKILRIITQRHNLLKLFYES</sequence>
<comment type="caution">
    <text evidence="1">The sequence shown here is derived from an EMBL/GenBank/DDBJ whole genome shotgun (WGS) entry which is preliminary data.</text>
</comment>
<evidence type="ECO:0000313" key="2">
    <source>
        <dbReference type="Proteomes" id="UP001497535"/>
    </source>
</evidence>
<accession>A0ACB1AHG9</accession>
<evidence type="ECO:0000313" key="1">
    <source>
        <dbReference type="EMBL" id="CAK5090729.1"/>
    </source>
</evidence>
<protein>
    <submittedName>
        <fullName evidence="1">Uncharacterized protein</fullName>
    </submittedName>
</protein>